<dbReference type="OrthoDB" id="71500at2759"/>
<gene>
    <name evidence="2" type="ORF">Acr_26g0003780</name>
</gene>
<dbReference type="PANTHER" id="PTHR31434">
    <property type="entry name" value="S PHASE CYCLIN A-ASSOCIATED PROTEIN IN THE ENDOPLASMIC RETICULUM"/>
    <property type="match status" value="1"/>
</dbReference>
<dbReference type="Proteomes" id="UP000585474">
    <property type="component" value="Unassembled WGS sequence"/>
</dbReference>
<comment type="caution">
    <text evidence="2">The sequence shown here is derived from an EMBL/GenBank/DDBJ whole genome shotgun (WGS) entry which is preliminary data.</text>
</comment>
<sequence>MGVLASDMVDDALFLRLVCTSQQFGLHARKKHCCCAVLLMMRVQKNVVGAKAELVKSSADITRLCGLKKVQLCCMRRWPGKSKLAACMLFLVIIGRGNSDECQLQMQDGLQELMIAYEVVHRLRDLFALYGRPQVEGSPFPSAILLSINLLAVLTSRTRTIYSIDLESFPIETVPENETSEANLLEALDSGCSSETKPSGDNGPQPSALEGIDVSDIQDESQRVLIDTAESSVSKDEEKYSCAIAGKQQIVF</sequence>
<keyword evidence="3" id="KW-1185">Reference proteome</keyword>
<evidence type="ECO:0000313" key="2">
    <source>
        <dbReference type="EMBL" id="GFZ17108.1"/>
    </source>
</evidence>
<proteinExistence type="predicted"/>
<name>A0A7J0H259_9ERIC</name>
<feature type="region of interest" description="Disordered" evidence="1">
    <location>
        <begin position="190"/>
        <end position="210"/>
    </location>
</feature>
<dbReference type="EMBL" id="BJWL01000026">
    <property type="protein sequence ID" value="GFZ17108.1"/>
    <property type="molecule type" value="Genomic_DNA"/>
</dbReference>
<feature type="compositionally biased region" description="Polar residues" evidence="1">
    <location>
        <begin position="191"/>
        <end position="205"/>
    </location>
</feature>
<organism evidence="2 3">
    <name type="scientific">Actinidia rufa</name>
    <dbReference type="NCBI Taxonomy" id="165716"/>
    <lineage>
        <taxon>Eukaryota</taxon>
        <taxon>Viridiplantae</taxon>
        <taxon>Streptophyta</taxon>
        <taxon>Embryophyta</taxon>
        <taxon>Tracheophyta</taxon>
        <taxon>Spermatophyta</taxon>
        <taxon>Magnoliopsida</taxon>
        <taxon>eudicotyledons</taxon>
        <taxon>Gunneridae</taxon>
        <taxon>Pentapetalae</taxon>
        <taxon>asterids</taxon>
        <taxon>Ericales</taxon>
        <taxon>Actinidiaceae</taxon>
        <taxon>Actinidia</taxon>
    </lineage>
</organism>
<reference evidence="2 3" key="1">
    <citation type="submission" date="2019-07" db="EMBL/GenBank/DDBJ databases">
        <title>De Novo Assembly of kiwifruit Actinidia rufa.</title>
        <authorList>
            <person name="Sugita-Konishi S."/>
            <person name="Sato K."/>
            <person name="Mori E."/>
            <person name="Abe Y."/>
            <person name="Kisaki G."/>
            <person name="Hamano K."/>
            <person name="Suezawa K."/>
            <person name="Otani M."/>
            <person name="Fukuda T."/>
            <person name="Manabe T."/>
            <person name="Gomi K."/>
            <person name="Tabuchi M."/>
            <person name="Akimitsu K."/>
            <person name="Kataoka I."/>
        </authorList>
    </citation>
    <scope>NUCLEOTIDE SEQUENCE [LARGE SCALE GENOMIC DNA]</scope>
    <source>
        <strain evidence="3">cv. Fuchu</strain>
    </source>
</reference>
<evidence type="ECO:0000313" key="3">
    <source>
        <dbReference type="Proteomes" id="UP000585474"/>
    </source>
</evidence>
<dbReference type="AlphaFoldDB" id="A0A7J0H259"/>
<evidence type="ECO:0000256" key="1">
    <source>
        <dbReference type="SAM" id="MobiDB-lite"/>
    </source>
</evidence>
<accession>A0A7J0H259</accession>
<protein>
    <submittedName>
        <fullName evidence="2">Uncharacterized protein</fullName>
    </submittedName>
</protein>
<dbReference type="PANTHER" id="PTHR31434:SF2">
    <property type="entry name" value="S PHASE CYCLIN A-ASSOCIATED PROTEIN IN THE ENDOPLASMIC RETICULUM"/>
    <property type="match status" value="1"/>
</dbReference>